<dbReference type="SUPFAM" id="SSF49899">
    <property type="entry name" value="Concanavalin A-like lectins/glucanases"/>
    <property type="match status" value="2"/>
</dbReference>
<dbReference type="PROSITE" id="PS51304">
    <property type="entry name" value="GALECTIN"/>
    <property type="match status" value="2"/>
</dbReference>
<dbReference type="GO" id="GO:0030246">
    <property type="term" value="F:carbohydrate binding"/>
    <property type="evidence" value="ECO:0007669"/>
    <property type="project" value="UniProtKB-UniRule"/>
</dbReference>
<evidence type="ECO:0000313" key="6">
    <source>
        <dbReference type="Proteomes" id="UP000183832"/>
    </source>
</evidence>
<dbReference type="SMART" id="SM00276">
    <property type="entry name" value="GLECT"/>
    <property type="match status" value="2"/>
</dbReference>
<dbReference type="InterPro" id="IPR044156">
    <property type="entry name" value="Galectin-like"/>
</dbReference>
<organism evidence="5 6">
    <name type="scientific">Clunio marinus</name>
    <dbReference type="NCBI Taxonomy" id="568069"/>
    <lineage>
        <taxon>Eukaryota</taxon>
        <taxon>Metazoa</taxon>
        <taxon>Ecdysozoa</taxon>
        <taxon>Arthropoda</taxon>
        <taxon>Hexapoda</taxon>
        <taxon>Insecta</taxon>
        <taxon>Pterygota</taxon>
        <taxon>Neoptera</taxon>
        <taxon>Endopterygota</taxon>
        <taxon>Diptera</taxon>
        <taxon>Nematocera</taxon>
        <taxon>Chironomoidea</taxon>
        <taxon>Chironomidae</taxon>
        <taxon>Clunio</taxon>
    </lineage>
</organism>
<dbReference type="InterPro" id="IPR001079">
    <property type="entry name" value="Galectin_CRD"/>
</dbReference>
<reference evidence="5 6" key="1">
    <citation type="submission" date="2015-04" db="EMBL/GenBank/DDBJ databases">
        <authorList>
            <person name="Syromyatnikov M.Y."/>
            <person name="Popov V.N."/>
        </authorList>
    </citation>
    <scope>NUCLEOTIDE SEQUENCE [LARGE SCALE GENOMIC DNA]</scope>
</reference>
<evidence type="ECO:0000259" key="4">
    <source>
        <dbReference type="PROSITE" id="PS51304"/>
    </source>
</evidence>
<name>A0A1J1HR48_9DIPT</name>
<dbReference type="EMBL" id="CVRI01000019">
    <property type="protein sequence ID" value="CRK90519.1"/>
    <property type="molecule type" value="Genomic_DNA"/>
</dbReference>
<proteinExistence type="predicted"/>
<sequence>MKVEMAKCVLMLALIAVFVTATLAGKGEDDGDSFGMEGKDPMKMFKAMTGMMKKMMKGGFGREGDKVPATGHVLIISGKVSENAQKFSISLAHQKEENPYENSDVAFMFVCEFDQGKIVRSSIVNGNRSVAESTENLTSNKLQPIESGGEFTICILVGDDRFHVSIDDEAFCFFKFKMPVSEIKAISVSGDLDNVSQLDHRLIFPMLYPLVNKDVPDIVFSSFIPKEYKPGHVVLISGIASGNPEGEFVIMFNENGRSRQLIHLNPRFDQQSVVMNTMLDDDESSWADAEVQSQIFPFEINKPFKISAAFTDSDLKIATNGQYVMSFSLKQIELGDDQTIWEILTGFQIKAGEDIKIQITQVEHVETEDKDCQGFESCSVPNIY</sequence>
<accession>A0A1J1HR48</accession>
<dbReference type="PANTHER" id="PTHR11346">
    <property type="entry name" value="GALECTIN"/>
    <property type="match status" value="1"/>
</dbReference>
<protein>
    <recommendedName>
        <fullName evidence="2">Galectin</fullName>
    </recommendedName>
</protein>
<keyword evidence="1 2" id="KW-0430">Lectin</keyword>
<dbReference type="AlphaFoldDB" id="A0A1J1HR48"/>
<dbReference type="Proteomes" id="UP000183832">
    <property type="component" value="Unassembled WGS sequence"/>
</dbReference>
<dbReference type="CDD" id="cd00070">
    <property type="entry name" value="GLECT"/>
    <property type="match status" value="1"/>
</dbReference>
<dbReference type="Gene3D" id="2.60.120.200">
    <property type="match status" value="2"/>
</dbReference>
<dbReference type="Pfam" id="PF00337">
    <property type="entry name" value="Gal-bind_lectin"/>
    <property type="match status" value="2"/>
</dbReference>
<evidence type="ECO:0000256" key="2">
    <source>
        <dbReference type="RuleBase" id="RU102079"/>
    </source>
</evidence>
<dbReference type="SMART" id="SM00908">
    <property type="entry name" value="Gal-bind_lectin"/>
    <property type="match status" value="2"/>
</dbReference>
<feature type="domain" description="Galectin" evidence="4">
    <location>
        <begin position="60"/>
        <end position="201"/>
    </location>
</feature>
<evidence type="ECO:0000256" key="1">
    <source>
        <dbReference type="ARBA" id="ARBA00022734"/>
    </source>
</evidence>
<gene>
    <name evidence="5" type="ORF">CLUMA_CG004146</name>
</gene>
<feature type="domain" description="Galectin" evidence="4">
    <location>
        <begin position="220"/>
        <end position="365"/>
    </location>
</feature>
<feature type="chain" id="PRO_5012837028" description="Galectin" evidence="3">
    <location>
        <begin position="25"/>
        <end position="384"/>
    </location>
</feature>
<dbReference type="OrthoDB" id="6251307at2759"/>
<feature type="signal peptide" evidence="3">
    <location>
        <begin position="1"/>
        <end position="24"/>
    </location>
</feature>
<keyword evidence="3" id="KW-0732">Signal</keyword>
<dbReference type="PANTHER" id="PTHR11346:SF147">
    <property type="entry name" value="GALECTIN"/>
    <property type="match status" value="1"/>
</dbReference>
<keyword evidence="6" id="KW-1185">Reference proteome</keyword>
<evidence type="ECO:0000256" key="3">
    <source>
        <dbReference type="SAM" id="SignalP"/>
    </source>
</evidence>
<dbReference type="InterPro" id="IPR013320">
    <property type="entry name" value="ConA-like_dom_sf"/>
</dbReference>
<evidence type="ECO:0000313" key="5">
    <source>
        <dbReference type="EMBL" id="CRK90519.1"/>
    </source>
</evidence>
<dbReference type="STRING" id="568069.A0A1J1HR48"/>